<dbReference type="InterPro" id="IPR000642">
    <property type="entry name" value="Peptidase_M41"/>
</dbReference>
<keyword evidence="6" id="KW-0378">Hydrolase</keyword>
<evidence type="ECO:0000256" key="3">
    <source>
        <dbReference type="ARBA" id="ARBA00022833"/>
    </source>
</evidence>
<comment type="caution">
    <text evidence="6">The sequence shown here is derived from an EMBL/GenBank/DDBJ whole genome shotgun (WGS) entry which is preliminary data.</text>
</comment>
<reference evidence="6" key="1">
    <citation type="submission" date="2022-08" db="EMBL/GenBank/DDBJ databases">
        <title>Chelativorans sichuanense sp. nov., a paraffin oil-degrading bacterium isolated from a mixture of oil-based drill cuttings and paddy soil.</title>
        <authorList>
            <person name="Yu J."/>
            <person name="Liu H."/>
            <person name="Chen Q."/>
        </authorList>
    </citation>
    <scope>NUCLEOTIDE SEQUENCE</scope>
    <source>
        <strain evidence="6">SCAU 2101</strain>
    </source>
</reference>
<dbReference type="GO" id="GO:0006508">
    <property type="term" value="P:proteolysis"/>
    <property type="evidence" value="ECO:0007669"/>
    <property type="project" value="UniProtKB-KW"/>
</dbReference>
<dbReference type="GO" id="GO:0046872">
    <property type="term" value="F:metal ion binding"/>
    <property type="evidence" value="ECO:0007669"/>
    <property type="project" value="UniProtKB-KW"/>
</dbReference>
<dbReference type="PANTHER" id="PTHR23076">
    <property type="entry name" value="METALLOPROTEASE M41 FTSH"/>
    <property type="match status" value="1"/>
</dbReference>
<dbReference type="Pfam" id="PF17862">
    <property type="entry name" value="AAA_lid_3"/>
    <property type="match status" value="1"/>
</dbReference>
<organism evidence="6 7">
    <name type="scientific">Chelativorans petroleitrophicus</name>
    <dbReference type="NCBI Taxonomy" id="2975484"/>
    <lineage>
        <taxon>Bacteria</taxon>
        <taxon>Pseudomonadati</taxon>
        <taxon>Pseudomonadota</taxon>
        <taxon>Alphaproteobacteria</taxon>
        <taxon>Hyphomicrobiales</taxon>
        <taxon>Phyllobacteriaceae</taxon>
        <taxon>Chelativorans</taxon>
    </lineage>
</organism>
<proteinExistence type="predicted"/>
<evidence type="ECO:0000259" key="5">
    <source>
        <dbReference type="Pfam" id="PF17862"/>
    </source>
</evidence>
<evidence type="ECO:0000256" key="1">
    <source>
        <dbReference type="ARBA" id="ARBA00001947"/>
    </source>
</evidence>
<dbReference type="InterPro" id="IPR041569">
    <property type="entry name" value="AAA_lid_3"/>
</dbReference>
<feature type="domain" description="AAA ATPase AAA+ lid" evidence="5">
    <location>
        <begin position="13"/>
        <end position="51"/>
    </location>
</feature>
<feature type="domain" description="Peptidase M41" evidence="4">
    <location>
        <begin position="68"/>
        <end position="236"/>
    </location>
</feature>
<dbReference type="PANTHER" id="PTHR23076:SF97">
    <property type="entry name" value="ATP-DEPENDENT ZINC METALLOPROTEASE YME1L1"/>
    <property type="match status" value="1"/>
</dbReference>
<evidence type="ECO:0000313" key="7">
    <source>
        <dbReference type="Proteomes" id="UP001149009"/>
    </source>
</evidence>
<dbReference type="Proteomes" id="UP001149009">
    <property type="component" value="Unassembled WGS sequence"/>
</dbReference>
<name>A0A9X2XBD5_9HYPH</name>
<evidence type="ECO:0000259" key="4">
    <source>
        <dbReference type="Pfam" id="PF01434"/>
    </source>
</evidence>
<keyword evidence="3" id="KW-0862">Zinc</keyword>
<dbReference type="GO" id="GO:0004176">
    <property type="term" value="F:ATP-dependent peptidase activity"/>
    <property type="evidence" value="ECO:0007669"/>
    <property type="project" value="InterPro"/>
</dbReference>
<evidence type="ECO:0000313" key="6">
    <source>
        <dbReference type="EMBL" id="MCT8992308.1"/>
    </source>
</evidence>
<dbReference type="Pfam" id="PF01434">
    <property type="entry name" value="Peptidase_M41"/>
    <property type="match status" value="1"/>
</dbReference>
<dbReference type="GO" id="GO:0004222">
    <property type="term" value="F:metalloendopeptidase activity"/>
    <property type="evidence" value="ECO:0007669"/>
    <property type="project" value="InterPro"/>
</dbReference>
<dbReference type="Gene3D" id="1.20.58.760">
    <property type="entry name" value="Peptidase M41"/>
    <property type="match status" value="1"/>
</dbReference>
<dbReference type="RefSeq" id="WP_261517251.1">
    <property type="nucleotide sequence ID" value="NZ_JAODNV010000041.1"/>
</dbReference>
<dbReference type="Gene3D" id="1.10.8.60">
    <property type="match status" value="1"/>
</dbReference>
<evidence type="ECO:0000256" key="2">
    <source>
        <dbReference type="ARBA" id="ARBA00022723"/>
    </source>
</evidence>
<dbReference type="InterPro" id="IPR037219">
    <property type="entry name" value="Peptidase_M41-like"/>
</dbReference>
<keyword evidence="7" id="KW-1185">Reference proteome</keyword>
<sequence>MELTGDQGAETILRALARRASGLSGADIERLVREARQVARRERRPLSWDDLTRRLGSLKPPLPENLRWRAAVHEAGHAVAGMVLGLGEIVLVTIDAPDGGMVVYEETPAEETEEHLNARLVAHLAGRAAEEVILGSCSAGSGGDHRSDLAAATQLALNMETAFGFGADKPLLHLNSGKHEAALVYRRDIAERVNRRLESAYGEAREIVREHGQTVERLASLLSCRRFLERQELERLCEGLRSASHFRKMSDR</sequence>
<protein>
    <submittedName>
        <fullName evidence="6">ATP-dependent Zn protease</fullName>
    </submittedName>
</protein>
<accession>A0A9X2XBD5</accession>
<keyword evidence="2" id="KW-0479">Metal-binding</keyword>
<dbReference type="EMBL" id="JAODNV010000041">
    <property type="protein sequence ID" value="MCT8992308.1"/>
    <property type="molecule type" value="Genomic_DNA"/>
</dbReference>
<dbReference type="AlphaFoldDB" id="A0A9X2XBD5"/>
<dbReference type="GO" id="GO:0005524">
    <property type="term" value="F:ATP binding"/>
    <property type="evidence" value="ECO:0007669"/>
    <property type="project" value="InterPro"/>
</dbReference>
<keyword evidence="6" id="KW-0645">Protease</keyword>
<gene>
    <name evidence="6" type="ORF">NYR54_18895</name>
</gene>
<comment type="cofactor">
    <cofactor evidence="1">
        <name>Zn(2+)</name>
        <dbReference type="ChEBI" id="CHEBI:29105"/>
    </cofactor>
</comment>
<dbReference type="SUPFAM" id="SSF140990">
    <property type="entry name" value="FtsH protease domain-like"/>
    <property type="match status" value="1"/>
</dbReference>